<dbReference type="GO" id="GO:0003677">
    <property type="term" value="F:DNA binding"/>
    <property type="evidence" value="ECO:0007669"/>
    <property type="project" value="InterPro"/>
</dbReference>
<feature type="domain" description="Transposase IS116/IS110/IS902 C-terminal" evidence="2">
    <location>
        <begin position="232"/>
        <end position="312"/>
    </location>
</feature>
<accession>A0A558ABT4</accession>
<evidence type="ECO:0000313" key="4">
    <source>
        <dbReference type="Proteomes" id="UP000318578"/>
    </source>
</evidence>
<protein>
    <submittedName>
        <fullName evidence="3">IS110 family transposase</fullName>
    </submittedName>
</protein>
<dbReference type="PANTHER" id="PTHR33055:SF16">
    <property type="entry name" value="TRANSPOSASE FOR INSERTION SEQUENCE ELEMENT IS1547"/>
    <property type="match status" value="1"/>
</dbReference>
<comment type="caution">
    <text evidence="3">The sequence shown here is derived from an EMBL/GenBank/DDBJ whole genome shotgun (WGS) entry which is preliminary data.</text>
</comment>
<evidence type="ECO:0000259" key="2">
    <source>
        <dbReference type="Pfam" id="PF02371"/>
    </source>
</evidence>
<sequence>MPHPSRPRIVVGVDTHKQTHVAVALNQVGAVIGETTIPAHRAGYAQLQRWACELGEHEGEVEFGVEGCGSYGAGLASFLRRAGHRVVEVNRPDRSVRHRRGKDDTIDAETAARAVLSGAATAVPKTGDGTVEMIRQVKIAKDTATKARSQAIITLKTIIVNAPAELREILEPLGDKALIEECRKLRYESMSGPIDAACYTLRALADRYHALDQETRLHDRVLATLTNRAAPALTSLFGIAEDSASELLIVVGDNPDRINSEAALAKLCGACPIPASSGKTSRHRLNRGGHRQANAALHRILVVRMRFHEPTITYVTRRTAEGKTKKEIMRCLKRFLIREIYQIIVAPHKTNPLPSTT</sequence>
<reference evidence="3 4" key="1">
    <citation type="submission" date="2019-07" db="EMBL/GenBank/DDBJ databases">
        <title>New species of Amycolatopsis and Streptomyces.</title>
        <authorList>
            <person name="Duangmal K."/>
            <person name="Teo W.F.A."/>
            <person name="Lipun K."/>
        </authorList>
    </citation>
    <scope>NUCLEOTIDE SEQUENCE [LARGE SCALE GENOMIC DNA]</scope>
    <source>
        <strain evidence="3 4">JCM 30562</strain>
    </source>
</reference>
<keyword evidence="4" id="KW-1185">Reference proteome</keyword>
<dbReference type="OrthoDB" id="4337860at2"/>
<dbReference type="PANTHER" id="PTHR33055">
    <property type="entry name" value="TRANSPOSASE FOR INSERTION SEQUENCE ELEMENT IS1111A"/>
    <property type="match status" value="1"/>
</dbReference>
<dbReference type="InterPro" id="IPR003346">
    <property type="entry name" value="Transposase_20"/>
</dbReference>
<evidence type="ECO:0000313" key="3">
    <source>
        <dbReference type="EMBL" id="TVT21724.1"/>
    </source>
</evidence>
<dbReference type="EMBL" id="VJZA01000024">
    <property type="protein sequence ID" value="TVT21724.1"/>
    <property type="molecule type" value="Genomic_DNA"/>
</dbReference>
<feature type="domain" description="Transposase IS110-like N-terminal" evidence="1">
    <location>
        <begin position="11"/>
        <end position="158"/>
    </location>
</feature>
<dbReference type="AlphaFoldDB" id="A0A558ABT4"/>
<dbReference type="Proteomes" id="UP000318578">
    <property type="component" value="Unassembled WGS sequence"/>
</dbReference>
<organism evidence="3 4">
    <name type="scientific">Amycolatopsis acidiphila</name>
    <dbReference type="NCBI Taxonomy" id="715473"/>
    <lineage>
        <taxon>Bacteria</taxon>
        <taxon>Bacillati</taxon>
        <taxon>Actinomycetota</taxon>
        <taxon>Actinomycetes</taxon>
        <taxon>Pseudonocardiales</taxon>
        <taxon>Pseudonocardiaceae</taxon>
        <taxon>Amycolatopsis</taxon>
    </lineage>
</organism>
<dbReference type="GO" id="GO:0004803">
    <property type="term" value="F:transposase activity"/>
    <property type="evidence" value="ECO:0007669"/>
    <property type="project" value="InterPro"/>
</dbReference>
<dbReference type="GO" id="GO:0006313">
    <property type="term" value="P:DNA transposition"/>
    <property type="evidence" value="ECO:0007669"/>
    <property type="project" value="InterPro"/>
</dbReference>
<dbReference type="Pfam" id="PF02371">
    <property type="entry name" value="Transposase_20"/>
    <property type="match status" value="1"/>
</dbReference>
<gene>
    <name evidence="3" type="ORF">FNH06_16060</name>
</gene>
<proteinExistence type="predicted"/>
<dbReference type="NCBIfam" id="NF033542">
    <property type="entry name" value="transpos_IS110"/>
    <property type="match status" value="1"/>
</dbReference>
<dbReference type="Pfam" id="PF01548">
    <property type="entry name" value="DEDD_Tnp_IS110"/>
    <property type="match status" value="1"/>
</dbReference>
<dbReference type="InterPro" id="IPR002525">
    <property type="entry name" value="Transp_IS110-like_N"/>
</dbReference>
<name>A0A558ABT4_9PSEU</name>
<evidence type="ECO:0000259" key="1">
    <source>
        <dbReference type="Pfam" id="PF01548"/>
    </source>
</evidence>
<dbReference type="InterPro" id="IPR047650">
    <property type="entry name" value="Transpos_IS110"/>
</dbReference>